<sequence length="763" mass="81842">MRNLFLLSFILFAIFFNAPAHAADAVSGATPSALASAATPARPRIALVLSGGGARGYAHIGVLKTLEALRIPVDMVIGTSMGAVVGGLYASGLPAEELERRVSATNLGEVAFDRIARSSLPQSLREDEVDYPISVSAGIDDTGKLKLPKGFVRANSFLALLQEWTAPVPSNQSFDKLAIPFRAVATDLETGERVVFDHGSLPLAIRASMAAPGLFSPIEVNGRTLVDGGLTDNLPVDVARDLGADIVIAVDIGTPLKKGGDINSPADVAQQMVGILIGQNVKAQRDSLKPTDILIRPDLGDITFTDFTRAPEAIRDGSAAAEELTARLGSLSLSPEAYAAYRAGHQPKAAGREQAKIDRIEIDSHGRVPAGYIERYLSVKPGDAYDAKKVNQQLDTLATTGYFASVTHEFSEENGENRLRIDAQEKEWGPNFLLFGLGVSTDFNGTGAFVLNIGHRRPWITSSGLEWRNDVKLGTEELGFHTELRQPVLQRFGYYIAPYAEISQRFESYYGALDGIAADNNRPIARIRRIESKAGIDFAAPIGRLGELRVGVGASVINRQTTENVVVFNPTEGLSLASSTIEPEKQTFTRAQFVIDQLDNALFPRAGYYVKAEVEKSFIAGGNYQLAHLSATGATSFGRHSFNATFEGGGSKHAADPFSLGGFRHLAAYGVNRFTGNYLAYGQLTYQYQIAALNGQIVRDLYLGTTGEIGNVTQSASALRTDPLKKSLSVFVGTVTAFGPAYVGFAVAPHGQSSIYLQFGAKF</sequence>
<feature type="short sequence motif" description="DGA/G" evidence="6">
    <location>
        <begin position="227"/>
        <end position="229"/>
    </location>
</feature>
<dbReference type="SUPFAM" id="SSF52151">
    <property type="entry name" value="FabD/lysophospholipase-like"/>
    <property type="match status" value="1"/>
</dbReference>
<evidence type="ECO:0000313" key="11">
    <source>
        <dbReference type="Proteomes" id="UP000054770"/>
    </source>
</evidence>
<keyword evidence="7" id="KW-0732">Signal</keyword>
<dbReference type="GO" id="GO:0016787">
    <property type="term" value="F:hydrolase activity"/>
    <property type="evidence" value="ECO:0007669"/>
    <property type="project" value="UniProtKB-UniRule"/>
</dbReference>
<dbReference type="Pfam" id="PF07244">
    <property type="entry name" value="POTRA"/>
    <property type="match status" value="1"/>
</dbReference>
<dbReference type="InterPro" id="IPR034746">
    <property type="entry name" value="POTRA"/>
</dbReference>
<evidence type="ECO:0000256" key="1">
    <source>
        <dbReference type="ARBA" id="ARBA00004370"/>
    </source>
</evidence>
<dbReference type="PROSITE" id="PS51635">
    <property type="entry name" value="PNPLA"/>
    <property type="match status" value="1"/>
</dbReference>
<feature type="signal peptide" evidence="7">
    <location>
        <begin position="1"/>
        <end position="22"/>
    </location>
</feature>
<dbReference type="Gene3D" id="2.40.160.50">
    <property type="entry name" value="membrane protein fhac: a member of the omp85/tpsb transporter family"/>
    <property type="match status" value="1"/>
</dbReference>
<comment type="caution">
    <text evidence="10">The sequence shown here is derived from an EMBL/GenBank/DDBJ whole genome shotgun (WGS) entry which is preliminary data.</text>
</comment>
<evidence type="ECO:0000256" key="7">
    <source>
        <dbReference type="SAM" id="SignalP"/>
    </source>
</evidence>
<keyword evidence="4 6" id="KW-0443">Lipid metabolism</keyword>
<feature type="domain" description="POTRA" evidence="9">
    <location>
        <begin position="355"/>
        <end position="426"/>
    </location>
</feature>
<dbReference type="RefSeq" id="WP_087644285.1">
    <property type="nucleotide sequence ID" value="NZ_FCON02000017.1"/>
</dbReference>
<protein>
    <submittedName>
        <fullName evidence="10">OMP85 family outer membrane protein</fullName>
    </submittedName>
</protein>
<dbReference type="OrthoDB" id="5290098at2"/>
<dbReference type="InterPro" id="IPR050301">
    <property type="entry name" value="NTE"/>
</dbReference>
<feature type="domain" description="PNPLA" evidence="8">
    <location>
        <begin position="47"/>
        <end position="240"/>
    </location>
</feature>
<keyword evidence="11" id="KW-1185">Reference proteome</keyword>
<feature type="chain" id="PRO_5011111864" evidence="7">
    <location>
        <begin position="23"/>
        <end position="763"/>
    </location>
</feature>
<evidence type="ECO:0000256" key="6">
    <source>
        <dbReference type="PROSITE-ProRule" id="PRU01161"/>
    </source>
</evidence>
<dbReference type="Proteomes" id="UP000054770">
    <property type="component" value="Unassembled WGS sequence"/>
</dbReference>
<dbReference type="InterPro" id="IPR016035">
    <property type="entry name" value="Acyl_Trfase/lysoPLipase"/>
</dbReference>
<keyword evidence="3 6" id="KW-0442">Lipid degradation</keyword>
<dbReference type="AlphaFoldDB" id="A0A158HK88"/>
<evidence type="ECO:0000256" key="2">
    <source>
        <dbReference type="ARBA" id="ARBA00022801"/>
    </source>
</evidence>
<evidence type="ECO:0000256" key="5">
    <source>
        <dbReference type="ARBA" id="ARBA00023136"/>
    </source>
</evidence>
<keyword evidence="2 6" id="KW-0378">Hydrolase</keyword>
<feature type="active site" description="Nucleophile" evidence="6">
    <location>
        <position position="80"/>
    </location>
</feature>
<feature type="active site" description="Proton acceptor" evidence="6">
    <location>
        <position position="227"/>
    </location>
</feature>
<dbReference type="GO" id="GO:0016042">
    <property type="term" value="P:lipid catabolic process"/>
    <property type="evidence" value="ECO:0007669"/>
    <property type="project" value="UniProtKB-UniRule"/>
</dbReference>
<evidence type="ECO:0000256" key="4">
    <source>
        <dbReference type="ARBA" id="ARBA00023098"/>
    </source>
</evidence>
<proteinExistence type="predicted"/>
<dbReference type="InterPro" id="IPR002641">
    <property type="entry name" value="PNPLA_dom"/>
</dbReference>
<dbReference type="EMBL" id="FCON02000017">
    <property type="protein sequence ID" value="SAL44812.1"/>
    <property type="molecule type" value="Genomic_DNA"/>
</dbReference>
<dbReference type="PANTHER" id="PTHR14226">
    <property type="entry name" value="NEUROPATHY TARGET ESTERASE/SWISS CHEESE D.MELANOGASTER"/>
    <property type="match status" value="1"/>
</dbReference>
<dbReference type="GO" id="GO:0019867">
    <property type="term" value="C:outer membrane"/>
    <property type="evidence" value="ECO:0007669"/>
    <property type="project" value="InterPro"/>
</dbReference>
<dbReference type="PANTHER" id="PTHR14226:SF29">
    <property type="entry name" value="NEUROPATHY TARGET ESTERASE SWS"/>
    <property type="match status" value="1"/>
</dbReference>
<dbReference type="CDD" id="cd07205">
    <property type="entry name" value="Pat_PNPLA6_PNPLA7_NTE1_like"/>
    <property type="match status" value="1"/>
</dbReference>
<feature type="short sequence motif" description="GXSXG" evidence="6">
    <location>
        <begin position="78"/>
        <end position="82"/>
    </location>
</feature>
<dbReference type="InterPro" id="IPR010827">
    <property type="entry name" value="BamA/TamA_POTRA"/>
</dbReference>
<reference evidence="10" key="1">
    <citation type="submission" date="2016-01" db="EMBL/GenBank/DDBJ databases">
        <authorList>
            <person name="Peeters C."/>
        </authorList>
    </citation>
    <scope>NUCLEOTIDE SEQUENCE [LARGE SCALE GENOMIC DNA]</scope>
    <source>
        <strain evidence="10">LMG 22940</strain>
    </source>
</reference>
<comment type="subcellular location">
    <subcellularLocation>
        <location evidence="1">Membrane</location>
    </subcellularLocation>
</comment>
<dbReference type="Gene3D" id="3.40.1090.10">
    <property type="entry name" value="Cytosolic phospholipase A2 catalytic domain"/>
    <property type="match status" value="2"/>
</dbReference>
<organism evidence="10 11">
    <name type="scientific">Caballeronia choica</name>
    <dbReference type="NCBI Taxonomy" id="326476"/>
    <lineage>
        <taxon>Bacteria</taxon>
        <taxon>Pseudomonadati</taxon>
        <taxon>Pseudomonadota</taxon>
        <taxon>Betaproteobacteria</taxon>
        <taxon>Burkholderiales</taxon>
        <taxon>Burkholderiaceae</taxon>
        <taxon>Caballeronia</taxon>
    </lineage>
</organism>
<dbReference type="Pfam" id="PF01734">
    <property type="entry name" value="Patatin"/>
    <property type="match status" value="1"/>
</dbReference>
<evidence type="ECO:0000313" key="10">
    <source>
        <dbReference type="EMBL" id="SAL44812.1"/>
    </source>
</evidence>
<evidence type="ECO:0000259" key="8">
    <source>
        <dbReference type="PROSITE" id="PS51635"/>
    </source>
</evidence>
<name>A0A158HK88_9BURK</name>
<evidence type="ECO:0000259" key="9">
    <source>
        <dbReference type="PROSITE" id="PS51779"/>
    </source>
</evidence>
<gene>
    <name evidence="10" type="ORF">AWB68_02112</name>
</gene>
<keyword evidence="5" id="KW-0472">Membrane</keyword>
<dbReference type="Gene3D" id="3.10.20.310">
    <property type="entry name" value="membrane protein fhac"/>
    <property type="match status" value="1"/>
</dbReference>
<feature type="short sequence motif" description="GXGXXG" evidence="6">
    <location>
        <begin position="51"/>
        <end position="56"/>
    </location>
</feature>
<dbReference type="PROSITE" id="PS51779">
    <property type="entry name" value="POTRA"/>
    <property type="match status" value="1"/>
</dbReference>
<evidence type="ECO:0000256" key="3">
    <source>
        <dbReference type="ARBA" id="ARBA00022963"/>
    </source>
</evidence>
<accession>A0A158HK88</accession>